<accession>A0AAE8SSV8</accession>
<dbReference type="GO" id="GO:0003963">
    <property type="term" value="F:RNA-3'-phosphate cyclase activity"/>
    <property type="evidence" value="ECO:0007669"/>
    <property type="project" value="TreeGrafter"/>
</dbReference>
<dbReference type="InterPro" id="IPR037136">
    <property type="entry name" value="RNA3'_phos_cyclase_dom_sf"/>
</dbReference>
<evidence type="ECO:0000313" key="3">
    <source>
        <dbReference type="EMBL" id="SPN99848.1"/>
    </source>
</evidence>
<evidence type="ECO:0000256" key="1">
    <source>
        <dbReference type="SAM" id="MobiDB-lite"/>
    </source>
</evidence>
<dbReference type="EMBL" id="ONZQ02000003">
    <property type="protein sequence ID" value="SPN99848.1"/>
    <property type="molecule type" value="Genomic_DNA"/>
</dbReference>
<dbReference type="Gene3D" id="3.30.360.20">
    <property type="entry name" value="RNA 3'-terminal phosphate cyclase, insert domain"/>
    <property type="match status" value="1"/>
</dbReference>
<gene>
    <name evidence="3" type="ORF">DNG_02700</name>
</gene>
<dbReference type="Proteomes" id="UP001187682">
    <property type="component" value="Unassembled WGS sequence"/>
</dbReference>
<dbReference type="GO" id="GO:0005634">
    <property type="term" value="C:nucleus"/>
    <property type="evidence" value="ECO:0007669"/>
    <property type="project" value="TreeGrafter"/>
</dbReference>
<dbReference type="AlphaFoldDB" id="A0AAE8SSV8"/>
<organism evidence="3 4">
    <name type="scientific">Cephalotrichum gorgonifer</name>
    <dbReference type="NCBI Taxonomy" id="2041049"/>
    <lineage>
        <taxon>Eukaryota</taxon>
        <taxon>Fungi</taxon>
        <taxon>Dikarya</taxon>
        <taxon>Ascomycota</taxon>
        <taxon>Pezizomycotina</taxon>
        <taxon>Sordariomycetes</taxon>
        <taxon>Hypocreomycetidae</taxon>
        <taxon>Microascales</taxon>
        <taxon>Microascaceae</taxon>
        <taxon>Cephalotrichum</taxon>
    </lineage>
</organism>
<evidence type="ECO:0000313" key="4">
    <source>
        <dbReference type="Proteomes" id="UP001187682"/>
    </source>
</evidence>
<feature type="compositionally biased region" description="Basic and acidic residues" evidence="1">
    <location>
        <begin position="386"/>
        <end position="397"/>
    </location>
</feature>
<dbReference type="Gene3D" id="3.65.10.20">
    <property type="entry name" value="RNA 3'-terminal phosphate cyclase domain"/>
    <property type="match status" value="1"/>
</dbReference>
<evidence type="ECO:0000259" key="2">
    <source>
        <dbReference type="Pfam" id="PF01137"/>
    </source>
</evidence>
<dbReference type="PANTHER" id="PTHR11096">
    <property type="entry name" value="RNA 3' TERMINAL PHOSPHATE CYCLASE"/>
    <property type="match status" value="1"/>
</dbReference>
<proteinExistence type="predicted"/>
<feature type="domain" description="RNA 3'-terminal phosphate cyclase" evidence="2">
    <location>
        <begin position="14"/>
        <end position="358"/>
    </location>
</feature>
<dbReference type="PANTHER" id="PTHR11096:SF0">
    <property type="entry name" value="RNA 3'-TERMINAL PHOSPHATE CYCLASE"/>
    <property type="match status" value="1"/>
</dbReference>
<dbReference type="InterPro" id="IPR023797">
    <property type="entry name" value="RNA3'_phos_cyclase_dom"/>
</dbReference>
<dbReference type="GO" id="GO:0006396">
    <property type="term" value="P:RNA processing"/>
    <property type="evidence" value="ECO:0007669"/>
    <property type="project" value="InterPro"/>
</dbReference>
<comment type="caution">
    <text evidence="3">The sequence shown here is derived from an EMBL/GenBank/DDBJ whole genome shotgun (WGS) entry which is preliminary data.</text>
</comment>
<dbReference type="InterPro" id="IPR013792">
    <property type="entry name" value="RNA3'P_cycl/enolpyr_Trfase_a/b"/>
</dbReference>
<protein>
    <submittedName>
        <fullName evidence="3">Related to RNA-3`-phosphate cyclase 1</fullName>
    </submittedName>
</protein>
<name>A0AAE8SSV8_9PEZI</name>
<dbReference type="SUPFAM" id="SSF55205">
    <property type="entry name" value="EPT/RTPC-like"/>
    <property type="match status" value="1"/>
</dbReference>
<reference evidence="3" key="1">
    <citation type="submission" date="2018-03" db="EMBL/GenBank/DDBJ databases">
        <authorList>
            <person name="Guldener U."/>
        </authorList>
    </citation>
    <scope>NUCLEOTIDE SEQUENCE</scope>
</reference>
<feature type="region of interest" description="Disordered" evidence="1">
    <location>
        <begin position="368"/>
        <end position="401"/>
    </location>
</feature>
<dbReference type="InterPro" id="IPR036553">
    <property type="entry name" value="RPTC_insert"/>
</dbReference>
<dbReference type="InterPro" id="IPR000228">
    <property type="entry name" value="RNA3'_term_phos_cyc"/>
</dbReference>
<keyword evidence="4" id="KW-1185">Reference proteome</keyword>
<dbReference type="Pfam" id="PF01137">
    <property type="entry name" value="RTC"/>
    <property type="match status" value="1"/>
</dbReference>
<sequence length="435" mass="46511">MAPTKPLLLDGSTGEGGGQLVRLAVALSAVTGQPIRIVNIRANRTRSRPVGKRGSVHVTGGGLKNQHVAAIKCLADATRAETTGLSAGSATLTFTPTLPPSRLPRRPLKIVPESDASSAMLIFQAVLPFLLFADVEEGQGVEVEIHGGTNTSWSLNYEYMDLVLLPTLEARFGVRVERELRRRGWSQGPAASGCVWVKVYPVRKGESITPLQLPIPLGKERDTRGPRDHFEVESVDVALVVPLRLLEPLQTALARDIAGVFPSAPEIDFRVVEDSGHQARIYVLLVAKSPTGLRWGRDVLHSPPKGSSANPTSMADALSRLAVKQLVEEVDSRGAVDVYLQDQLVCFQALAAGRSSFARHGDGRGGGVDVDGVAGAPGPTPDIEGDGLRREKTHEPFGHGSMHTKTARWVAAQLLPGVQFFNKGDVVEGAGIRFA</sequence>